<dbReference type="Proteomes" id="UP000265080">
    <property type="component" value="Chromosome 22"/>
</dbReference>
<feature type="region of interest" description="Disordered" evidence="10">
    <location>
        <begin position="170"/>
        <end position="193"/>
    </location>
</feature>
<dbReference type="Pfam" id="PF00102">
    <property type="entry name" value="Y_phosphatase"/>
    <property type="match status" value="1"/>
</dbReference>
<keyword evidence="8" id="KW-0968">Cytoplasmic vesicle</keyword>
<evidence type="ECO:0000256" key="1">
    <source>
        <dbReference type="ARBA" id="ARBA00004358"/>
    </source>
</evidence>
<feature type="region of interest" description="Disordered" evidence="10">
    <location>
        <begin position="317"/>
        <end position="341"/>
    </location>
</feature>
<dbReference type="STRING" id="161767.ENSAPEP00000022228"/>
<evidence type="ECO:0000259" key="13">
    <source>
        <dbReference type="PROSITE" id="PS50056"/>
    </source>
</evidence>
<keyword evidence="15" id="KW-1185">Reference proteome</keyword>
<dbReference type="PANTHER" id="PTHR46106:SF5">
    <property type="entry name" value="RECEPTOR-TYPE TYROSINE-PROTEIN PHOSPHATASE N2"/>
    <property type="match status" value="1"/>
</dbReference>
<keyword evidence="4" id="KW-0732">Signal</keyword>
<proteinExistence type="inferred from homology"/>
<dbReference type="PROSITE" id="PS50056">
    <property type="entry name" value="TYR_PHOSPHATASE_2"/>
    <property type="match status" value="1"/>
</dbReference>
<dbReference type="InterPro" id="IPR003595">
    <property type="entry name" value="Tyr_Pase_cat"/>
</dbReference>
<dbReference type="GO" id="GO:0051046">
    <property type="term" value="P:regulation of secretion"/>
    <property type="evidence" value="ECO:0007669"/>
    <property type="project" value="TreeGrafter"/>
</dbReference>
<dbReference type="PANTHER" id="PTHR46106">
    <property type="entry name" value="IA-2 PROTEIN TYROSINE PHOSPHATASE, ISOFORM C"/>
    <property type="match status" value="1"/>
</dbReference>
<protein>
    <submittedName>
        <fullName evidence="14">Protein tyrosine phosphatase receptor type N2</fullName>
    </submittedName>
</protein>
<evidence type="ECO:0000256" key="9">
    <source>
        <dbReference type="ARBA" id="ARBA00025723"/>
    </source>
</evidence>
<evidence type="ECO:0000256" key="6">
    <source>
        <dbReference type="ARBA" id="ARBA00023136"/>
    </source>
</evidence>
<dbReference type="InterPro" id="IPR029403">
    <property type="entry name" value="RESP18_dom"/>
</dbReference>
<evidence type="ECO:0000256" key="4">
    <source>
        <dbReference type="ARBA" id="ARBA00022729"/>
    </source>
</evidence>
<dbReference type="FunFam" id="3.90.190.10:FF:000017">
    <property type="entry name" value="receptor-type tyrosine-protein phosphatase-like N isoform X2"/>
    <property type="match status" value="1"/>
</dbReference>
<dbReference type="OMA" id="DKHAAFF"/>
<dbReference type="Gene3D" id="3.90.190.10">
    <property type="entry name" value="Protein tyrosine phosphatase superfamily"/>
    <property type="match status" value="1"/>
</dbReference>
<feature type="region of interest" description="Disordered" evidence="10">
    <location>
        <begin position="92"/>
        <end position="111"/>
    </location>
</feature>
<evidence type="ECO:0000259" key="12">
    <source>
        <dbReference type="PROSITE" id="PS50055"/>
    </source>
</evidence>
<dbReference type="PROSITE" id="PS00383">
    <property type="entry name" value="TYR_PHOSPHATASE_1"/>
    <property type="match status" value="1"/>
</dbReference>
<reference evidence="14" key="3">
    <citation type="submission" date="2025-09" db="UniProtKB">
        <authorList>
            <consortium name="Ensembl"/>
        </authorList>
    </citation>
    <scope>IDENTIFICATION</scope>
</reference>
<evidence type="ECO:0000256" key="3">
    <source>
        <dbReference type="ARBA" id="ARBA00022692"/>
    </source>
</evidence>
<evidence type="ECO:0000256" key="5">
    <source>
        <dbReference type="ARBA" id="ARBA00022989"/>
    </source>
</evidence>
<comment type="subcellular location">
    <subcellularLocation>
        <location evidence="1">Cytoplasmic vesicle membrane</location>
        <topology evidence="1">Single-pass type I membrane protein</topology>
    </subcellularLocation>
    <subcellularLocation>
        <location evidence="2">Cytoplasmic vesicle</location>
        <location evidence="2">Secretory vesicle</location>
    </subcellularLocation>
</comment>
<comment type="similarity">
    <text evidence="9">Belongs to the protein-tyrosine phosphatase family. Receptor class 8 subfamily.</text>
</comment>
<evidence type="ECO:0000256" key="2">
    <source>
        <dbReference type="ARBA" id="ARBA00004398"/>
    </source>
</evidence>
<dbReference type="GO" id="GO:0030141">
    <property type="term" value="C:secretory granule"/>
    <property type="evidence" value="ECO:0007669"/>
    <property type="project" value="InterPro"/>
</dbReference>
<dbReference type="InterPro" id="IPR000242">
    <property type="entry name" value="PTP_cat"/>
</dbReference>
<dbReference type="SMART" id="SM01305">
    <property type="entry name" value="RESP18"/>
    <property type="match status" value="1"/>
</dbReference>
<dbReference type="PRINTS" id="PR00700">
    <property type="entry name" value="PRTYPHPHTASE"/>
</dbReference>
<dbReference type="GO" id="GO:0030659">
    <property type="term" value="C:cytoplasmic vesicle membrane"/>
    <property type="evidence" value="ECO:0007669"/>
    <property type="project" value="UniProtKB-SubCell"/>
</dbReference>
<dbReference type="AlphaFoldDB" id="A0A3P8TEQ2"/>
<evidence type="ECO:0000256" key="7">
    <source>
        <dbReference type="ARBA" id="ARBA00023180"/>
    </source>
</evidence>
<dbReference type="GO" id="GO:0035773">
    <property type="term" value="P:insulin secretion involved in cellular response to glucose stimulus"/>
    <property type="evidence" value="ECO:0007669"/>
    <property type="project" value="TreeGrafter"/>
</dbReference>
<reference evidence="14" key="2">
    <citation type="submission" date="2025-08" db="UniProtKB">
        <authorList>
            <consortium name="Ensembl"/>
        </authorList>
    </citation>
    <scope>IDENTIFICATION</scope>
</reference>
<dbReference type="Pfam" id="PF14948">
    <property type="entry name" value="RESP18"/>
    <property type="match status" value="1"/>
</dbReference>
<evidence type="ECO:0000313" key="15">
    <source>
        <dbReference type="Proteomes" id="UP000265080"/>
    </source>
</evidence>
<feature type="compositionally biased region" description="Polar residues" evidence="10">
    <location>
        <begin position="181"/>
        <end position="190"/>
    </location>
</feature>
<dbReference type="SMART" id="SM00404">
    <property type="entry name" value="PTPc_motif"/>
    <property type="match status" value="1"/>
</dbReference>
<feature type="domain" description="Tyrosine-protein phosphatase" evidence="12">
    <location>
        <begin position="603"/>
        <end position="863"/>
    </location>
</feature>
<evidence type="ECO:0000256" key="11">
    <source>
        <dbReference type="SAM" id="Phobius"/>
    </source>
</evidence>
<dbReference type="SMART" id="SM00194">
    <property type="entry name" value="PTPc"/>
    <property type="match status" value="1"/>
</dbReference>
<feature type="compositionally biased region" description="Low complexity" evidence="10">
    <location>
        <begin position="559"/>
        <end position="571"/>
    </location>
</feature>
<dbReference type="GO" id="GO:0045202">
    <property type="term" value="C:synapse"/>
    <property type="evidence" value="ECO:0007669"/>
    <property type="project" value="TreeGrafter"/>
</dbReference>
<organism evidence="14 15">
    <name type="scientific">Amphiprion percula</name>
    <name type="common">Orange clownfish</name>
    <name type="synonym">Lutjanus percula</name>
    <dbReference type="NCBI Taxonomy" id="161767"/>
    <lineage>
        <taxon>Eukaryota</taxon>
        <taxon>Metazoa</taxon>
        <taxon>Chordata</taxon>
        <taxon>Craniata</taxon>
        <taxon>Vertebrata</taxon>
        <taxon>Euteleostomi</taxon>
        <taxon>Actinopterygii</taxon>
        <taxon>Neopterygii</taxon>
        <taxon>Teleostei</taxon>
        <taxon>Neoteleostei</taxon>
        <taxon>Acanthomorphata</taxon>
        <taxon>Ovalentaria</taxon>
        <taxon>Pomacentridae</taxon>
        <taxon>Amphiprion</taxon>
    </lineage>
</organism>
<dbReference type="GeneTree" id="ENSGT00940000154095"/>
<keyword evidence="7" id="KW-0325">Glycoprotein</keyword>
<evidence type="ECO:0000256" key="8">
    <source>
        <dbReference type="ARBA" id="ARBA00023329"/>
    </source>
</evidence>
<feature type="transmembrane region" description="Helical" evidence="11">
    <location>
        <begin position="470"/>
        <end position="494"/>
    </location>
</feature>
<evidence type="ECO:0000313" key="14">
    <source>
        <dbReference type="Ensembl" id="ENSAPEP00000022228.1"/>
    </source>
</evidence>
<dbReference type="GO" id="GO:0004725">
    <property type="term" value="F:protein tyrosine phosphatase activity"/>
    <property type="evidence" value="ECO:0007669"/>
    <property type="project" value="InterPro"/>
</dbReference>
<dbReference type="GO" id="GO:0030133">
    <property type="term" value="C:transport vesicle"/>
    <property type="evidence" value="ECO:0007669"/>
    <property type="project" value="UniProtKB-SubCell"/>
</dbReference>
<reference evidence="14 15" key="1">
    <citation type="submission" date="2018-03" db="EMBL/GenBank/DDBJ databases">
        <title>Finding Nemo's genes: A chromosome-scale reference assembly of the genome of the orange clownfish Amphiprion percula.</title>
        <authorList>
            <person name="Lehmann R."/>
        </authorList>
    </citation>
    <scope>NUCLEOTIDE SEQUENCE</scope>
</reference>
<evidence type="ECO:0000256" key="10">
    <source>
        <dbReference type="SAM" id="MobiDB-lite"/>
    </source>
</evidence>
<keyword evidence="5 11" id="KW-1133">Transmembrane helix</keyword>
<dbReference type="Ensembl" id="ENSAPET00000022816.1">
    <property type="protein sequence ID" value="ENSAPEP00000022228.1"/>
    <property type="gene ID" value="ENSAPEG00000015791.1"/>
</dbReference>
<accession>A0A3P8TEQ2</accession>
<keyword evidence="6 11" id="KW-0472">Membrane</keyword>
<dbReference type="PROSITE" id="PS50055">
    <property type="entry name" value="TYR_PHOSPHATASE_PTP"/>
    <property type="match status" value="1"/>
</dbReference>
<feature type="domain" description="Tyrosine specific protein phosphatases" evidence="13">
    <location>
        <begin position="782"/>
        <end position="854"/>
    </location>
</feature>
<name>A0A3P8TEQ2_AMPPE</name>
<dbReference type="SUPFAM" id="SSF52799">
    <property type="entry name" value="(Phosphotyrosine protein) phosphatases II"/>
    <property type="match status" value="1"/>
</dbReference>
<feature type="region of interest" description="Disordered" evidence="10">
    <location>
        <begin position="536"/>
        <end position="577"/>
    </location>
</feature>
<dbReference type="InterPro" id="IPR016130">
    <property type="entry name" value="Tyr_Pase_AS"/>
</dbReference>
<dbReference type="InterPro" id="IPR033522">
    <property type="entry name" value="IA-2/IA-2_beta"/>
</dbReference>
<keyword evidence="3 11" id="KW-0812">Transmembrane</keyword>
<dbReference type="InterPro" id="IPR000387">
    <property type="entry name" value="Tyr_Pase_dom"/>
</dbReference>
<dbReference type="InterPro" id="IPR029021">
    <property type="entry name" value="Prot-tyrosine_phosphatase-like"/>
</dbReference>
<sequence length="873" mass="97564">MISLETSGCWQRGARQLASCDAHTSAMIYGVFGRCQELAGADLSTYDISSSGLQRLRILLQKLAHRGLTWQDDTTQQVISRELSKLRNIPLRHQATPPSPLTAYSSSRDRKLRPGQAELSRNLQHYLTGLGFLPHAEVDGQPGVQQEGWKETTIYSLQKGDDQPPVTKVFTQSGEGRHPKLSTTYSNQDSGRSKLLSGHLERLLSGAPGTQQGSPGGEAAWPKGKLHYLSYMRPTPIGQAEPQTQFAFGSKTQRPNLDRLLFKSGSNRLSAKEPLNVMDERFIQNMVDQLGRHSIHMEALMGKDLDQLAEVITGALQEVDEERPALETQPGPGATDSRGEMEANREPLAEMHLNQNQDLKSDKGQDLNQKDTLRAKQQGCSLTTDQGLDLMERLTQRLSLHAADLTQLSYCTLDMSAAVDQKHQSEGKTEWHPLTALTVCSLSPFVCVLQRGSLTQIPVVKETRVESGQFLLLSVLCMLFILVALAVSATFFCVRQRSHLRMKEKLASLGTDTSTDATATYQELCRQRMAIRTSERVERPETLRHSRLNSVSSQFSDGPAASPSTRSSTSSWCEEPVPSNMDISTGHMILSYMEDHLKNKNRLEREWEALCSYQAEPSACSVGQGEQNSKRNRSDAVVVYDHSRITLKAENNHGNSDYINASPIMDHDPRNPTYIASQGPLASTVADFWQMVWESGCVVIVMLTPLSENGVKQCHHYWPDEGSDVYHIYEVNLVSEHIWCEDFLVRSFYLKNLQTNETRTVTQFHFLSWMDRGIPNSARTLLDFRRKVNKCYRGRSCPIIVHCSDGAGRSGTYILIDMVLNRMAKGAKEIDIAATLEHLRDQRAGMVQTKEQFEFALTAVAEEVNAILKALPQ</sequence>